<dbReference type="InterPro" id="IPR007351">
    <property type="entry name" value="YjbR"/>
</dbReference>
<dbReference type="Gene3D" id="3.90.1150.30">
    <property type="match status" value="1"/>
</dbReference>
<dbReference type="PANTHER" id="PTHR35145:SF1">
    <property type="entry name" value="CYTOPLASMIC PROTEIN"/>
    <property type="match status" value="1"/>
</dbReference>
<proteinExistence type="predicted"/>
<keyword evidence="2" id="KW-1185">Reference proteome</keyword>
<dbReference type="EMBL" id="CP098747">
    <property type="protein sequence ID" value="USG60513.1"/>
    <property type="molecule type" value="Genomic_DNA"/>
</dbReference>
<dbReference type="PANTHER" id="PTHR35145">
    <property type="entry name" value="CYTOPLASMIC PROTEIN-RELATED"/>
    <property type="match status" value="1"/>
</dbReference>
<dbReference type="Proteomes" id="UP001056291">
    <property type="component" value="Chromosome"/>
</dbReference>
<dbReference type="InterPro" id="IPR058532">
    <property type="entry name" value="YjbR/MT2646/Rv2570-like"/>
</dbReference>
<gene>
    <name evidence="1" type="ORF">NBZ79_15210</name>
</gene>
<dbReference type="GO" id="GO:0003677">
    <property type="term" value="F:DNA binding"/>
    <property type="evidence" value="ECO:0007669"/>
    <property type="project" value="UniProtKB-KW"/>
</dbReference>
<accession>A0ABY4W0A0</accession>
<evidence type="ECO:0000313" key="2">
    <source>
        <dbReference type="Proteomes" id="UP001056291"/>
    </source>
</evidence>
<evidence type="ECO:0000313" key="1">
    <source>
        <dbReference type="EMBL" id="USG60513.1"/>
    </source>
</evidence>
<protein>
    <submittedName>
        <fullName evidence="1">MmcQ/YjbR family DNA-binding protein</fullName>
    </submittedName>
</protein>
<dbReference type="SUPFAM" id="SSF142906">
    <property type="entry name" value="YjbR-like"/>
    <property type="match status" value="1"/>
</dbReference>
<keyword evidence="1" id="KW-0238">DNA-binding</keyword>
<organism evidence="1 2">
    <name type="scientific">Sneathiella marina</name>
    <dbReference type="NCBI Taxonomy" id="2950108"/>
    <lineage>
        <taxon>Bacteria</taxon>
        <taxon>Pseudomonadati</taxon>
        <taxon>Pseudomonadota</taxon>
        <taxon>Alphaproteobacteria</taxon>
        <taxon>Sneathiellales</taxon>
        <taxon>Sneathiellaceae</taxon>
        <taxon>Sneathiella</taxon>
    </lineage>
</organism>
<dbReference type="InterPro" id="IPR038056">
    <property type="entry name" value="YjbR-like_sf"/>
</dbReference>
<dbReference type="Pfam" id="PF04237">
    <property type="entry name" value="YjbR"/>
    <property type="match status" value="1"/>
</dbReference>
<name>A0ABY4W0A0_9PROT</name>
<sequence>MTRDEFDEYCQGLPAVSNVVQWGNASVWKIGGKIFAICSHWGKGEEQKISFKCSDLSYRILCEQAHIVPAPYLARAKWVQLTSGEAMTDEDIRAYIQEAYAIVSTKLTKAMRKDLGI</sequence>
<dbReference type="RefSeq" id="WP_251933394.1">
    <property type="nucleotide sequence ID" value="NZ_CP098747.1"/>
</dbReference>
<reference evidence="1" key="1">
    <citation type="submission" date="2022-06" db="EMBL/GenBank/DDBJ databases">
        <title>Sneathiella actinostolidae sp. nov., isolated from a sea anemonein the Western Pacific Ocean.</title>
        <authorList>
            <person name="Wei M.J."/>
        </authorList>
    </citation>
    <scope>NUCLEOTIDE SEQUENCE</scope>
    <source>
        <strain evidence="1">PHK-P5</strain>
    </source>
</reference>